<proteinExistence type="inferred from homology"/>
<dbReference type="RefSeq" id="WP_244822635.1">
    <property type="nucleotide sequence ID" value="NZ_CP112998.1"/>
</dbReference>
<dbReference type="InterPro" id="IPR036291">
    <property type="entry name" value="NAD(P)-bd_dom_sf"/>
</dbReference>
<evidence type="ECO:0000313" key="4">
    <source>
        <dbReference type="Proteomes" id="UP001164653"/>
    </source>
</evidence>
<dbReference type="AlphaFoldDB" id="A0A9E8SK57"/>
<protein>
    <submittedName>
        <fullName evidence="3">Short chain dehydrogenase</fullName>
    </submittedName>
</protein>
<dbReference type="PRINTS" id="PR00081">
    <property type="entry name" value="GDHRDH"/>
</dbReference>
<organism evidence="3 4">
    <name type="scientific">Dyadobacter pollutisoli</name>
    <dbReference type="NCBI Taxonomy" id="2910158"/>
    <lineage>
        <taxon>Bacteria</taxon>
        <taxon>Pseudomonadati</taxon>
        <taxon>Bacteroidota</taxon>
        <taxon>Cytophagia</taxon>
        <taxon>Cytophagales</taxon>
        <taxon>Spirosomataceae</taxon>
        <taxon>Dyadobacter</taxon>
    </lineage>
</organism>
<name>A0A9E8SK57_9BACT</name>
<dbReference type="EMBL" id="CP112998">
    <property type="protein sequence ID" value="WAC10874.1"/>
    <property type="molecule type" value="Genomic_DNA"/>
</dbReference>
<dbReference type="InterPro" id="IPR051122">
    <property type="entry name" value="SDR_DHRS6-like"/>
</dbReference>
<dbReference type="PANTHER" id="PTHR43477:SF1">
    <property type="entry name" value="DIHYDROANTICAPSIN 7-DEHYDROGENASE"/>
    <property type="match status" value="1"/>
</dbReference>
<evidence type="ECO:0000256" key="2">
    <source>
        <dbReference type="ARBA" id="ARBA00023002"/>
    </source>
</evidence>
<dbReference type="GO" id="GO:0016491">
    <property type="term" value="F:oxidoreductase activity"/>
    <property type="evidence" value="ECO:0007669"/>
    <property type="project" value="UniProtKB-KW"/>
</dbReference>
<accession>A0A9E8SK57</accession>
<sequence length="186" mass="19621">MKILIIGASGMIGRILLPELQKKHEIITAGRNSGDIRVDISSFASIENLFKEVKELDAVVCVAGTTFSGPIQNVTNEHLISGIQNKVLGQTGLVIVGQHYLNDGGSFTLTPGKMGELPAPQNTVKALANGAINSFVTAAAMDLERGIRINAVSPGLVSIIPPQDVLNAYFHSIEGTASGEIIKLGY</sequence>
<dbReference type="NCBIfam" id="NF005754">
    <property type="entry name" value="PRK07578.1"/>
    <property type="match status" value="1"/>
</dbReference>
<dbReference type="Proteomes" id="UP001164653">
    <property type="component" value="Chromosome"/>
</dbReference>
<gene>
    <name evidence="3" type="ORF">ON006_24400</name>
</gene>
<dbReference type="InterPro" id="IPR002347">
    <property type="entry name" value="SDR_fam"/>
</dbReference>
<dbReference type="PANTHER" id="PTHR43477">
    <property type="entry name" value="DIHYDROANTICAPSIN 7-DEHYDROGENASE"/>
    <property type="match status" value="1"/>
</dbReference>
<comment type="similarity">
    <text evidence="1">Belongs to the short-chain dehydrogenases/reductases (SDR) family.</text>
</comment>
<reference evidence="3" key="1">
    <citation type="submission" date="2022-11" db="EMBL/GenBank/DDBJ databases">
        <title>Dyadobacter pollutisoli sp. nov., isolated from plastic dumped soil.</title>
        <authorList>
            <person name="Kim J.M."/>
            <person name="Kim K.R."/>
            <person name="Lee J.K."/>
            <person name="Hao L."/>
            <person name="Jeon C.O."/>
        </authorList>
    </citation>
    <scope>NUCLEOTIDE SEQUENCE</scope>
    <source>
        <strain evidence="3">U1</strain>
    </source>
</reference>
<dbReference type="SUPFAM" id="SSF51735">
    <property type="entry name" value="NAD(P)-binding Rossmann-fold domains"/>
    <property type="match status" value="1"/>
</dbReference>
<keyword evidence="2" id="KW-0560">Oxidoreductase</keyword>
<evidence type="ECO:0000313" key="3">
    <source>
        <dbReference type="EMBL" id="WAC10874.1"/>
    </source>
</evidence>
<dbReference type="CDD" id="cd11731">
    <property type="entry name" value="Lin1944_like_SDR_c"/>
    <property type="match status" value="1"/>
</dbReference>
<dbReference type="Pfam" id="PF13561">
    <property type="entry name" value="adh_short_C2"/>
    <property type="match status" value="1"/>
</dbReference>
<keyword evidence="4" id="KW-1185">Reference proteome</keyword>
<dbReference type="KEGG" id="dpf:ON006_24400"/>
<dbReference type="Gene3D" id="3.40.50.720">
    <property type="entry name" value="NAD(P)-binding Rossmann-like Domain"/>
    <property type="match status" value="1"/>
</dbReference>
<evidence type="ECO:0000256" key="1">
    <source>
        <dbReference type="ARBA" id="ARBA00006484"/>
    </source>
</evidence>